<dbReference type="Proteomes" id="UP000245370">
    <property type="component" value="Unassembled WGS sequence"/>
</dbReference>
<dbReference type="OrthoDB" id="597501at2"/>
<sequence length="196" mass="22012">MLIEIDDKIVTDELFSRKFVCDLSKCKGACCVEGDAGAPLKADEIKIMEEIFPKVKPYMTKEGIEKVEKDGVSYLDDFGEPVTSLVEGGACAFVSYDPDGTTKCTIEQAYRAGDVDWKKPISCELYPIRAKEYESFTALNYEEIDICAPGCVLGESLNVPVYQFLKAPLTRAYGEEFYKSLQIVHKELEDQNKKEK</sequence>
<dbReference type="EMBL" id="QFRJ01000006">
    <property type="protein sequence ID" value="PWH85484.1"/>
    <property type="molecule type" value="Genomic_DNA"/>
</dbReference>
<organism evidence="2 3">
    <name type="scientific">Brumimicrobium oceani</name>
    <dbReference type="NCBI Taxonomy" id="2100725"/>
    <lineage>
        <taxon>Bacteria</taxon>
        <taxon>Pseudomonadati</taxon>
        <taxon>Bacteroidota</taxon>
        <taxon>Flavobacteriia</taxon>
        <taxon>Flavobacteriales</taxon>
        <taxon>Crocinitomicaceae</taxon>
        <taxon>Brumimicrobium</taxon>
    </lineage>
</organism>
<evidence type="ECO:0000313" key="2">
    <source>
        <dbReference type="EMBL" id="PWH85484.1"/>
    </source>
</evidence>
<reference evidence="2 3" key="2">
    <citation type="submission" date="2018-05" db="EMBL/GenBank/DDBJ databases">
        <authorList>
            <person name="Lanie J.A."/>
            <person name="Ng W.-L."/>
            <person name="Kazmierczak K.M."/>
            <person name="Andrzejewski T.M."/>
            <person name="Davidsen T.M."/>
            <person name="Wayne K.J."/>
            <person name="Tettelin H."/>
            <person name="Glass J.I."/>
            <person name="Rusch D."/>
            <person name="Podicherti R."/>
            <person name="Tsui H.-C.T."/>
            <person name="Winkler M.E."/>
        </authorList>
    </citation>
    <scope>NUCLEOTIDE SEQUENCE [LARGE SCALE GENOMIC DNA]</scope>
    <source>
        <strain evidence="2 3">C305</strain>
    </source>
</reference>
<dbReference type="RefSeq" id="WP_109359565.1">
    <property type="nucleotide sequence ID" value="NZ_QFRJ01000006.1"/>
</dbReference>
<evidence type="ECO:0000313" key="3">
    <source>
        <dbReference type="Proteomes" id="UP000245370"/>
    </source>
</evidence>
<dbReference type="AlphaFoldDB" id="A0A2U2XCG2"/>
<dbReference type="InterPro" id="IPR021458">
    <property type="entry name" value="Rv0495c"/>
</dbReference>
<protein>
    <submittedName>
        <fullName evidence="2">DUF3109 domain-containing protein</fullName>
    </submittedName>
</protein>
<comment type="similarity">
    <text evidence="1">Belongs to the Rv0495c family.</text>
</comment>
<comment type="caution">
    <text evidence="2">The sequence shown here is derived from an EMBL/GenBank/DDBJ whole genome shotgun (WGS) entry which is preliminary data.</text>
</comment>
<reference evidence="2 3" key="1">
    <citation type="submission" date="2018-05" db="EMBL/GenBank/DDBJ databases">
        <title>Brumimicrobium oceani sp. nov., isolated from coastal sediment.</title>
        <authorList>
            <person name="Kou Y."/>
        </authorList>
    </citation>
    <scope>NUCLEOTIDE SEQUENCE [LARGE SCALE GENOMIC DNA]</scope>
    <source>
        <strain evidence="2 3">C305</strain>
    </source>
</reference>
<keyword evidence="3" id="KW-1185">Reference proteome</keyword>
<proteinExistence type="inferred from homology"/>
<dbReference type="Pfam" id="PF11307">
    <property type="entry name" value="DUF3109"/>
    <property type="match status" value="1"/>
</dbReference>
<gene>
    <name evidence="2" type="ORF">DIT68_09515</name>
</gene>
<accession>A0A2U2XCG2</accession>
<evidence type="ECO:0000256" key="1">
    <source>
        <dbReference type="ARBA" id="ARBA00093770"/>
    </source>
</evidence>
<name>A0A2U2XCG2_9FLAO</name>